<evidence type="ECO:0000256" key="1">
    <source>
        <dbReference type="ARBA" id="ARBA00004141"/>
    </source>
</evidence>
<feature type="transmembrane region" description="Helical" evidence="10">
    <location>
        <begin position="23"/>
        <end position="46"/>
    </location>
</feature>
<dbReference type="EMBL" id="OL679925">
    <property type="protein sequence ID" value="WBP64398.1"/>
    <property type="molecule type" value="Genomic_DNA"/>
</dbReference>
<name>A0AAT9T4S3_9BIVA</name>
<evidence type="ECO:0000256" key="7">
    <source>
        <dbReference type="ARBA" id="ARBA00023027"/>
    </source>
</evidence>
<protein>
    <recommendedName>
        <fullName evidence="3">NADH-ubiquinone oxidoreductase chain 4L</fullName>
    </recommendedName>
    <alternativeName>
        <fullName evidence="9">NADH dehydrogenase subunit 4L</fullName>
    </alternativeName>
</protein>
<dbReference type="GO" id="GO:0016020">
    <property type="term" value="C:membrane"/>
    <property type="evidence" value="ECO:0007669"/>
    <property type="project" value="UniProtKB-SubCell"/>
</dbReference>
<evidence type="ECO:0000256" key="8">
    <source>
        <dbReference type="ARBA" id="ARBA00023136"/>
    </source>
</evidence>
<gene>
    <name evidence="11" type="primary">nad4l</name>
</gene>
<dbReference type="AlphaFoldDB" id="A0AAT9T4S3"/>
<reference evidence="11" key="1">
    <citation type="submission" date="2021-11" db="EMBL/GenBank/DDBJ databases">
        <title>The mitochondrial genome of marine bivalvia Cuspidaria undata (Anomalodesmata, Cuspidariidae).</title>
        <authorList>
            <person name="Li Y."/>
        </authorList>
    </citation>
    <scope>NUCLEOTIDE SEQUENCE</scope>
</reference>
<organism evidence="11">
    <name type="scientific">Cuspidaria undata</name>
    <dbReference type="NCBI Taxonomy" id="2952366"/>
    <lineage>
        <taxon>Eukaryota</taxon>
        <taxon>Metazoa</taxon>
        <taxon>Spiralia</taxon>
        <taxon>Lophotrochozoa</taxon>
        <taxon>Mollusca</taxon>
        <taxon>Bivalvia</taxon>
        <taxon>Autobranchia</taxon>
        <taxon>Heteroconchia</taxon>
        <taxon>Euheterodonta</taxon>
        <taxon>Anomalodesmata</taxon>
        <taxon>Poromyoidea</taxon>
        <taxon>Cuspidariidae</taxon>
        <taxon>Cuspidaria</taxon>
    </lineage>
</organism>
<sequence length="93" mass="10237">MVVLFSVLIISMAAVSFWLQKKHFLMVLLLLELVALGLFILFVFSLAPGMELYLVLVYISVMACDAACGLSLLVASARKCGDDFIFSLMLSKL</sequence>
<keyword evidence="8 10" id="KW-0472">Membrane</keyword>
<keyword evidence="5" id="KW-1278">Translocase</keyword>
<evidence type="ECO:0000313" key="11">
    <source>
        <dbReference type="EMBL" id="WBP64398.1"/>
    </source>
</evidence>
<evidence type="ECO:0000256" key="2">
    <source>
        <dbReference type="ARBA" id="ARBA00010519"/>
    </source>
</evidence>
<evidence type="ECO:0000256" key="5">
    <source>
        <dbReference type="ARBA" id="ARBA00022967"/>
    </source>
</evidence>
<evidence type="ECO:0000256" key="3">
    <source>
        <dbReference type="ARBA" id="ARBA00016612"/>
    </source>
</evidence>
<keyword evidence="6 10" id="KW-1133">Transmembrane helix</keyword>
<dbReference type="Pfam" id="PF00420">
    <property type="entry name" value="Oxidored_q2"/>
    <property type="match status" value="1"/>
</dbReference>
<evidence type="ECO:0000256" key="10">
    <source>
        <dbReference type="SAM" id="Phobius"/>
    </source>
</evidence>
<evidence type="ECO:0000256" key="6">
    <source>
        <dbReference type="ARBA" id="ARBA00022989"/>
    </source>
</evidence>
<geneLocation type="mitochondrion" evidence="11"/>
<keyword evidence="4 10" id="KW-0812">Transmembrane</keyword>
<comment type="similarity">
    <text evidence="2">Belongs to the complex I subunit 4L family.</text>
</comment>
<keyword evidence="7" id="KW-0520">NAD</keyword>
<keyword evidence="11" id="KW-0496">Mitochondrion</keyword>
<proteinExistence type="inferred from homology"/>
<accession>A0AAT9T4S3</accession>
<dbReference type="InterPro" id="IPR039428">
    <property type="entry name" value="NUOK/Mnh_C1-like"/>
</dbReference>
<comment type="subcellular location">
    <subcellularLocation>
        <location evidence="1">Membrane</location>
        <topology evidence="1">Multi-pass membrane protein</topology>
    </subcellularLocation>
</comment>
<evidence type="ECO:0000256" key="9">
    <source>
        <dbReference type="ARBA" id="ARBA00031586"/>
    </source>
</evidence>
<dbReference type="Gene3D" id="1.10.287.3510">
    <property type="match status" value="1"/>
</dbReference>
<feature type="transmembrane region" description="Helical" evidence="10">
    <location>
        <begin position="53"/>
        <end position="75"/>
    </location>
</feature>
<evidence type="ECO:0000256" key="4">
    <source>
        <dbReference type="ARBA" id="ARBA00022692"/>
    </source>
</evidence>